<protein>
    <submittedName>
        <fullName evidence="2">Uncharacterized protein</fullName>
    </submittedName>
</protein>
<evidence type="ECO:0000313" key="2">
    <source>
        <dbReference type="EMBL" id="ETW77441.1"/>
    </source>
</evidence>
<feature type="non-terminal residue" evidence="2">
    <location>
        <position position="1"/>
    </location>
</feature>
<dbReference type="KEGG" id="hir:HETIRDRAFT_241369"/>
<dbReference type="Proteomes" id="UP000030671">
    <property type="component" value="Unassembled WGS sequence"/>
</dbReference>
<keyword evidence="1" id="KW-1133">Transmembrane helix</keyword>
<dbReference type="AlphaFoldDB" id="W4JX38"/>
<keyword evidence="3" id="KW-1185">Reference proteome</keyword>
<dbReference type="GeneID" id="20668890"/>
<keyword evidence="1" id="KW-0812">Transmembrane</keyword>
<dbReference type="RefSeq" id="XP_009550945.1">
    <property type="nucleotide sequence ID" value="XM_009552650.1"/>
</dbReference>
<accession>W4JX38</accession>
<feature type="transmembrane region" description="Helical" evidence="1">
    <location>
        <begin position="80"/>
        <end position="102"/>
    </location>
</feature>
<sequence length="153" mass="17249">LTYYRELREARIDNEFEAVLDRILKEWFNVGASVRLLALHIYHLFFCVDALMFTLFILNVTVSGFTPDTLFGIEGLARGALAVSIVTAGVGIFLDAWFLLLYTSADAQKFKRLATDIYSSFFFFSITSRIPGLLLFFACCSTALLLFAVAWDS</sequence>
<name>W4JX38_HETIT</name>
<feature type="non-terminal residue" evidence="2">
    <location>
        <position position="153"/>
    </location>
</feature>
<proteinExistence type="predicted"/>
<dbReference type="HOGENOM" id="CLU_107677_0_0_1"/>
<dbReference type="STRING" id="747525.W4JX38"/>
<evidence type="ECO:0000256" key="1">
    <source>
        <dbReference type="SAM" id="Phobius"/>
    </source>
</evidence>
<keyword evidence="1" id="KW-0472">Membrane</keyword>
<dbReference type="InParanoid" id="W4JX38"/>
<reference evidence="2 3" key="1">
    <citation type="journal article" date="2012" name="New Phytol.">
        <title>Insight into trade-off between wood decay and parasitism from the genome of a fungal forest pathogen.</title>
        <authorList>
            <person name="Olson A."/>
            <person name="Aerts A."/>
            <person name="Asiegbu F."/>
            <person name="Belbahri L."/>
            <person name="Bouzid O."/>
            <person name="Broberg A."/>
            <person name="Canback B."/>
            <person name="Coutinho P.M."/>
            <person name="Cullen D."/>
            <person name="Dalman K."/>
            <person name="Deflorio G."/>
            <person name="van Diepen L.T."/>
            <person name="Dunand C."/>
            <person name="Duplessis S."/>
            <person name="Durling M."/>
            <person name="Gonthier P."/>
            <person name="Grimwood J."/>
            <person name="Fossdal C.G."/>
            <person name="Hansson D."/>
            <person name="Henrissat B."/>
            <person name="Hietala A."/>
            <person name="Himmelstrand K."/>
            <person name="Hoffmeister D."/>
            <person name="Hogberg N."/>
            <person name="James T.Y."/>
            <person name="Karlsson M."/>
            <person name="Kohler A."/>
            <person name="Kues U."/>
            <person name="Lee Y.H."/>
            <person name="Lin Y.C."/>
            <person name="Lind M."/>
            <person name="Lindquist E."/>
            <person name="Lombard V."/>
            <person name="Lucas S."/>
            <person name="Lunden K."/>
            <person name="Morin E."/>
            <person name="Murat C."/>
            <person name="Park J."/>
            <person name="Raffaello T."/>
            <person name="Rouze P."/>
            <person name="Salamov A."/>
            <person name="Schmutz J."/>
            <person name="Solheim H."/>
            <person name="Stahlberg J."/>
            <person name="Velez H."/>
            <person name="de Vries R.P."/>
            <person name="Wiebenga A."/>
            <person name="Woodward S."/>
            <person name="Yakovlev I."/>
            <person name="Garbelotto M."/>
            <person name="Martin F."/>
            <person name="Grigoriev I.V."/>
            <person name="Stenlid J."/>
        </authorList>
    </citation>
    <scope>NUCLEOTIDE SEQUENCE [LARGE SCALE GENOMIC DNA]</scope>
    <source>
        <strain evidence="2 3">TC 32-1</strain>
    </source>
</reference>
<evidence type="ECO:0000313" key="3">
    <source>
        <dbReference type="Proteomes" id="UP000030671"/>
    </source>
</evidence>
<organism evidence="2 3">
    <name type="scientific">Heterobasidion irregulare (strain TC 32-1)</name>
    <dbReference type="NCBI Taxonomy" id="747525"/>
    <lineage>
        <taxon>Eukaryota</taxon>
        <taxon>Fungi</taxon>
        <taxon>Dikarya</taxon>
        <taxon>Basidiomycota</taxon>
        <taxon>Agaricomycotina</taxon>
        <taxon>Agaricomycetes</taxon>
        <taxon>Russulales</taxon>
        <taxon>Bondarzewiaceae</taxon>
        <taxon>Heterobasidion</taxon>
        <taxon>Heterobasidion annosum species complex</taxon>
    </lineage>
</organism>
<dbReference type="EMBL" id="KI925463">
    <property type="protein sequence ID" value="ETW77441.1"/>
    <property type="molecule type" value="Genomic_DNA"/>
</dbReference>
<feature type="transmembrane region" description="Helical" evidence="1">
    <location>
        <begin position="133"/>
        <end position="151"/>
    </location>
</feature>
<dbReference type="OrthoDB" id="2642524at2759"/>
<feature type="transmembrane region" description="Helical" evidence="1">
    <location>
        <begin position="41"/>
        <end position="60"/>
    </location>
</feature>
<gene>
    <name evidence="2" type="ORF">HETIRDRAFT_241369</name>
</gene>